<dbReference type="PRINTS" id="PR00347">
    <property type="entry name" value="THAUMATIN"/>
</dbReference>
<keyword evidence="1 3" id="KW-0732">Signal</keyword>
<dbReference type="CDD" id="cd09218">
    <property type="entry name" value="TLP-PA"/>
    <property type="match status" value="1"/>
</dbReference>
<feature type="compositionally biased region" description="Low complexity" evidence="2">
    <location>
        <begin position="253"/>
        <end position="271"/>
    </location>
</feature>
<accession>A0ABR0DND1</accession>
<dbReference type="InterPro" id="IPR001938">
    <property type="entry name" value="Thaumatin"/>
</dbReference>
<protein>
    <submittedName>
        <fullName evidence="4">Uncharacterized protein</fullName>
    </submittedName>
</protein>
<dbReference type="PANTHER" id="PTHR31048">
    <property type="entry name" value="OS03G0233200 PROTEIN"/>
    <property type="match status" value="1"/>
</dbReference>
<feature type="region of interest" description="Disordered" evidence="2">
    <location>
        <begin position="506"/>
        <end position="534"/>
    </location>
</feature>
<sequence>MDSFYSTILILTTLLLHILQAKGATFTFTNKCSQTIWPAILGTPTLDSTGFELPKGTSRSFQAPTGWSGRFWGRTGCNFDDSGHGSCSTGDCGSGQLGCNGAGATAATLVEFTLGSGSMDFYDVSLVDGYNLQIMVDASGGSGQCGSTGCVEDLNRRCPAELKTEDGGACRSACDAFGTPEYCCKGEYGSPASCRPSTYAQVFKSACPKSYSYAYDDETSTFTCTGADYLITFCPSLSSNQKSSNADNDTENGSSGSDSVSGSGSDSSSGSVEEAMLADGSWLANMATGESTKGHSFCITAQILAMLVVLVHLSWEVLFIRFSKLARIKVIKKKKLATGCNFDDSGHGSCSTGDCGSGQLGCNGAGATAATLVEFTLGSGSMDFYDVSLVDGYNLQIMVDASGGSGQCGSTGCVEDLNRRCPAELKTEDGGACRSACDAFGTPEYCCKGEYGSPASCRPSTYSQVFKSACPKSYSYAYDDETSTFTCTGADYLITFCPSLSSNQKSSNADNDTENGSSGSDSVSGSGSDSSSGSVEEAMLADGSWLANMATGESTKGHSFCITAQILAMLVVLVHLSWEVSFYLITFCPSLSSSQKSSNADNDTENGSSGSDSVSGSGSDSSSGSVEEVMLADGSWLANMATGESTKGRSFCITAQILAMLIVLVHLAWEVVQWEL</sequence>
<feature type="compositionally biased region" description="Low complexity" evidence="2">
    <location>
        <begin position="607"/>
        <end position="625"/>
    </location>
</feature>
<evidence type="ECO:0000256" key="1">
    <source>
        <dbReference type="ARBA" id="ARBA00022729"/>
    </source>
</evidence>
<dbReference type="InterPro" id="IPR017949">
    <property type="entry name" value="Thaumatin_CS"/>
</dbReference>
<proteinExistence type="predicted"/>
<organism evidence="4 5">
    <name type="scientific">Penstemon davidsonii</name>
    <dbReference type="NCBI Taxonomy" id="160366"/>
    <lineage>
        <taxon>Eukaryota</taxon>
        <taxon>Viridiplantae</taxon>
        <taxon>Streptophyta</taxon>
        <taxon>Embryophyta</taxon>
        <taxon>Tracheophyta</taxon>
        <taxon>Spermatophyta</taxon>
        <taxon>Magnoliopsida</taxon>
        <taxon>eudicotyledons</taxon>
        <taxon>Gunneridae</taxon>
        <taxon>Pentapetalae</taxon>
        <taxon>asterids</taxon>
        <taxon>lamiids</taxon>
        <taxon>Lamiales</taxon>
        <taxon>Plantaginaceae</taxon>
        <taxon>Cheloneae</taxon>
        <taxon>Penstemon</taxon>
    </lineage>
</organism>
<keyword evidence="5" id="KW-1185">Reference proteome</keyword>
<evidence type="ECO:0000256" key="3">
    <source>
        <dbReference type="SAM" id="SignalP"/>
    </source>
</evidence>
<feature type="compositionally biased region" description="Low complexity" evidence="2">
    <location>
        <begin position="516"/>
        <end position="534"/>
    </location>
</feature>
<dbReference type="SUPFAM" id="SSF49870">
    <property type="entry name" value="Osmotin, thaumatin-like protein"/>
    <property type="match status" value="2"/>
</dbReference>
<dbReference type="Proteomes" id="UP001291926">
    <property type="component" value="Unassembled WGS sequence"/>
</dbReference>
<dbReference type="PROSITE" id="PS51367">
    <property type="entry name" value="THAUMATIN_2"/>
    <property type="match status" value="2"/>
</dbReference>
<feature type="region of interest" description="Disordered" evidence="2">
    <location>
        <begin position="243"/>
        <end position="271"/>
    </location>
</feature>
<evidence type="ECO:0000313" key="5">
    <source>
        <dbReference type="Proteomes" id="UP001291926"/>
    </source>
</evidence>
<feature type="signal peptide" evidence="3">
    <location>
        <begin position="1"/>
        <end position="23"/>
    </location>
</feature>
<reference evidence="4 5" key="1">
    <citation type="journal article" date="2023" name="bioRxiv">
        <title>Genome report: Whole genome sequence and annotation of Penstemon davidsonii.</title>
        <authorList>
            <person name="Ostevik K.L."/>
            <person name="Alabady M."/>
            <person name="Zhang M."/>
            <person name="Rausher M.D."/>
        </authorList>
    </citation>
    <scope>NUCLEOTIDE SEQUENCE [LARGE SCALE GENOMIC DNA]</scope>
    <source>
        <strain evidence="4">DNT005</strain>
        <tissue evidence="4">Whole leaf</tissue>
    </source>
</reference>
<dbReference type="InterPro" id="IPR037176">
    <property type="entry name" value="Osmotin/thaumatin-like_sf"/>
</dbReference>
<dbReference type="Gene3D" id="2.60.110.10">
    <property type="entry name" value="Thaumatin"/>
    <property type="match status" value="2"/>
</dbReference>
<dbReference type="EMBL" id="JAYDYQ010001087">
    <property type="protein sequence ID" value="KAK4490491.1"/>
    <property type="molecule type" value="Genomic_DNA"/>
</dbReference>
<feature type="region of interest" description="Disordered" evidence="2">
    <location>
        <begin position="596"/>
        <end position="625"/>
    </location>
</feature>
<evidence type="ECO:0000313" key="4">
    <source>
        <dbReference type="EMBL" id="KAK4490491.1"/>
    </source>
</evidence>
<comment type="caution">
    <text evidence="4">The sequence shown here is derived from an EMBL/GenBank/DDBJ whole genome shotgun (WGS) entry which is preliminary data.</text>
</comment>
<evidence type="ECO:0000256" key="2">
    <source>
        <dbReference type="SAM" id="MobiDB-lite"/>
    </source>
</evidence>
<dbReference type="PROSITE" id="PS00316">
    <property type="entry name" value="THAUMATIN_1"/>
    <property type="match status" value="2"/>
</dbReference>
<gene>
    <name evidence="4" type="ORF">RD792_001171</name>
</gene>
<name>A0ABR0DND1_9LAMI</name>
<dbReference type="Pfam" id="PF00314">
    <property type="entry name" value="Thaumatin"/>
    <property type="match status" value="2"/>
</dbReference>
<dbReference type="SMART" id="SM00205">
    <property type="entry name" value="THN"/>
    <property type="match status" value="2"/>
</dbReference>
<feature type="chain" id="PRO_5047442502" evidence="3">
    <location>
        <begin position="24"/>
        <end position="676"/>
    </location>
</feature>